<evidence type="ECO:0000313" key="2">
    <source>
        <dbReference type="EMBL" id="TDK47930.1"/>
    </source>
</evidence>
<protein>
    <submittedName>
        <fullName evidence="2">Alkaline phosphatase family protein</fullName>
    </submittedName>
</protein>
<feature type="chain" id="PRO_5020342731" evidence="1">
    <location>
        <begin position="29"/>
        <end position="459"/>
    </location>
</feature>
<accession>A0A4R5V7D7</accession>
<sequence>MKNQSIIQKKYFQLAFILSLLLSTNLTAQERPSQHVVLISIDGFRPDFYLDSQWPAPNLQEMGMQGARAEGVTGVFPSVTYPSHTTIVTGRRPADHGIYYNAPFEPNGQTGRWYWESQKIQVSTLWDAVRKEGLKSASFIWPVSVDAPIDYNLPEFWSLEEGFGRIEPMRQKENPQGLLEELEREVLGKLNERTFNGDFLNREDRIGEMAGYVLETYKPNLITLHLIATDHFQHVEGRDGPMVRKSLAATDRAIGKIREAAERAGILDKTTFIITGDHGFVNIHTSISPNVWLVEAGLMENQTDRGDWRAAFHTSGASAFLHLKDPKDQEAVSQVQSILENLPASQKRLFRVLDKEELKEVGADPNAVLALAPIRGISFSSSTQGSVLKPAKGGTHGFFPDFDEIETGFIAFGAGIKPGVEIQEMHLVDVAAVVDYLLKLKMELPESNLFPGIKNSPQP</sequence>
<keyword evidence="1" id="KW-0732">Signal</keyword>
<dbReference type="Gene3D" id="3.40.720.10">
    <property type="entry name" value="Alkaline Phosphatase, subunit A"/>
    <property type="match status" value="1"/>
</dbReference>
<comment type="caution">
    <text evidence="2">The sequence shown here is derived from an EMBL/GenBank/DDBJ whole genome shotgun (WGS) entry which is preliminary data.</text>
</comment>
<dbReference type="AlphaFoldDB" id="A0A4R5V7D7"/>
<name>A0A4R5V7D7_9BACT</name>
<gene>
    <name evidence="2" type="ORF">E1898_04455</name>
</gene>
<dbReference type="SUPFAM" id="SSF53649">
    <property type="entry name" value="Alkaline phosphatase-like"/>
    <property type="match status" value="1"/>
</dbReference>
<dbReference type="EMBL" id="SMUW01000028">
    <property type="protein sequence ID" value="TDK47930.1"/>
    <property type="molecule type" value="Genomic_DNA"/>
</dbReference>
<evidence type="ECO:0000313" key="3">
    <source>
        <dbReference type="Proteomes" id="UP000295438"/>
    </source>
</evidence>
<evidence type="ECO:0000256" key="1">
    <source>
        <dbReference type="SAM" id="SignalP"/>
    </source>
</evidence>
<proteinExistence type="predicted"/>
<dbReference type="GO" id="GO:0016787">
    <property type="term" value="F:hydrolase activity"/>
    <property type="evidence" value="ECO:0007669"/>
    <property type="project" value="UniProtKB-ARBA"/>
</dbReference>
<keyword evidence="3" id="KW-1185">Reference proteome</keyword>
<dbReference type="InterPro" id="IPR017850">
    <property type="entry name" value="Alkaline_phosphatase_core_sf"/>
</dbReference>
<dbReference type="CDD" id="cd16018">
    <property type="entry name" value="Enpp"/>
    <property type="match status" value="1"/>
</dbReference>
<organism evidence="2 3">
    <name type="scientific">Algoriphagus formosus</name>
    <dbReference type="NCBI Taxonomy" id="2007308"/>
    <lineage>
        <taxon>Bacteria</taxon>
        <taxon>Pseudomonadati</taxon>
        <taxon>Bacteroidota</taxon>
        <taxon>Cytophagia</taxon>
        <taxon>Cytophagales</taxon>
        <taxon>Cyclobacteriaceae</taxon>
        <taxon>Algoriphagus</taxon>
    </lineage>
</organism>
<dbReference type="PANTHER" id="PTHR10151">
    <property type="entry name" value="ECTONUCLEOTIDE PYROPHOSPHATASE/PHOSPHODIESTERASE"/>
    <property type="match status" value="1"/>
</dbReference>
<reference evidence="2 3" key="1">
    <citation type="submission" date="2019-03" db="EMBL/GenBank/DDBJ databases">
        <title>Algoriphagus aquimaris sp. nov., isolated form marine sediment in Pohang, Korea.</title>
        <authorList>
            <person name="Kim J."/>
            <person name="Yoon S.-H."/>
            <person name="Lee S.-S."/>
        </authorList>
    </citation>
    <scope>NUCLEOTIDE SEQUENCE [LARGE SCALE GENOMIC DNA]</scope>
    <source>
        <strain evidence="2 3">F21</strain>
    </source>
</reference>
<feature type="signal peptide" evidence="1">
    <location>
        <begin position="1"/>
        <end position="28"/>
    </location>
</feature>
<dbReference type="PANTHER" id="PTHR10151:SF120">
    <property type="entry name" value="BIS(5'-ADENOSYL)-TRIPHOSPHATASE"/>
    <property type="match status" value="1"/>
</dbReference>
<dbReference type="Proteomes" id="UP000295438">
    <property type="component" value="Unassembled WGS sequence"/>
</dbReference>
<dbReference type="Pfam" id="PF01663">
    <property type="entry name" value="Phosphodiest"/>
    <property type="match status" value="1"/>
</dbReference>
<dbReference type="InterPro" id="IPR002591">
    <property type="entry name" value="Phosphodiest/P_Trfase"/>
</dbReference>